<sequence length="77" mass="8737">MRNNHMIWMLVGCLGIFLLLFLLPVFGFNGTNSLFIFIIVFFVGHLFMLGSHGDHSGHDGSQQNQSKNENDHATHQH</sequence>
<evidence type="ECO:0000313" key="3">
    <source>
        <dbReference type="EMBL" id="SHM89611.1"/>
    </source>
</evidence>
<accession>A0A1M7MFP7</accession>
<dbReference type="Proteomes" id="UP000184513">
    <property type="component" value="Unassembled WGS sequence"/>
</dbReference>
<dbReference type="STRING" id="388280.SAMN04488057_104272"/>
<evidence type="ECO:0000256" key="2">
    <source>
        <dbReference type="SAM" id="Phobius"/>
    </source>
</evidence>
<keyword evidence="2" id="KW-0472">Membrane</keyword>
<feature type="region of interest" description="Disordered" evidence="1">
    <location>
        <begin position="54"/>
        <end position="77"/>
    </location>
</feature>
<keyword evidence="2" id="KW-0812">Transmembrane</keyword>
<organism evidence="3 4">
    <name type="scientific">Cyclobacterium lianum</name>
    <dbReference type="NCBI Taxonomy" id="388280"/>
    <lineage>
        <taxon>Bacteria</taxon>
        <taxon>Pseudomonadati</taxon>
        <taxon>Bacteroidota</taxon>
        <taxon>Cytophagia</taxon>
        <taxon>Cytophagales</taxon>
        <taxon>Cyclobacteriaceae</taxon>
        <taxon>Cyclobacterium</taxon>
    </lineage>
</organism>
<protein>
    <recommendedName>
        <fullName evidence="5">DUF2933 domain-containing protein</fullName>
    </recommendedName>
</protein>
<feature type="compositionally biased region" description="Basic and acidic residues" evidence="1">
    <location>
        <begin position="68"/>
        <end position="77"/>
    </location>
</feature>
<evidence type="ECO:0000313" key="4">
    <source>
        <dbReference type="Proteomes" id="UP000184513"/>
    </source>
</evidence>
<proteinExistence type="predicted"/>
<reference evidence="3 4" key="1">
    <citation type="submission" date="2016-11" db="EMBL/GenBank/DDBJ databases">
        <authorList>
            <person name="Jaros S."/>
            <person name="Januszkiewicz K."/>
            <person name="Wedrychowicz H."/>
        </authorList>
    </citation>
    <scope>NUCLEOTIDE SEQUENCE [LARGE SCALE GENOMIC DNA]</scope>
    <source>
        <strain evidence="3 4">CGMCC 1.6102</strain>
    </source>
</reference>
<evidence type="ECO:0000256" key="1">
    <source>
        <dbReference type="SAM" id="MobiDB-lite"/>
    </source>
</evidence>
<dbReference type="AlphaFoldDB" id="A0A1M7MFP7"/>
<evidence type="ECO:0008006" key="5">
    <source>
        <dbReference type="Google" id="ProtNLM"/>
    </source>
</evidence>
<dbReference type="EMBL" id="FRCY01000004">
    <property type="protein sequence ID" value="SHM89611.1"/>
    <property type="molecule type" value="Genomic_DNA"/>
</dbReference>
<gene>
    <name evidence="3" type="ORF">SAMN04488057_104272</name>
</gene>
<keyword evidence="2" id="KW-1133">Transmembrane helix</keyword>
<keyword evidence="4" id="KW-1185">Reference proteome</keyword>
<feature type="transmembrane region" description="Helical" evidence="2">
    <location>
        <begin position="34"/>
        <end position="51"/>
    </location>
</feature>
<name>A0A1M7MFP7_9BACT</name>
<feature type="transmembrane region" description="Helical" evidence="2">
    <location>
        <begin position="7"/>
        <end position="28"/>
    </location>
</feature>